<accession>A0A5J4UTQ4</accession>
<evidence type="ECO:0000313" key="2">
    <source>
        <dbReference type="EMBL" id="KAA6373482.1"/>
    </source>
</evidence>
<dbReference type="EMBL" id="SNRW01012713">
    <property type="protein sequence ID" value="KAA6373482.1"/>
    <property type="molecule type" value="Genomic_DNA"/>
</dbReference>
<evidence type="ECO:0000256" key="1">
    <source>
        <dbReference type="SAM" id="MobiDB-lite"/>
    </source>
</evidence>
<comment type="caution">
    <text evidence="2">The sequence shown here is derived from an EMBL/GenBank/DDBJ whole genome shotgun (WGS) entry which is preliminary data.</text>
</comment>
<evidence type="ECO:0000313" key="3">
    <source>
        <dbReference type="Proteomes" id="UP000324800"/>
    </source>
</evidence>
<name>A0A5J4UTQ4_9EUKA</name>
<dbReference type="Proteomes" id="UP000324800">
    <property type="component" value="Unassembled WGS sequence"/>
</dbReference>
<organism evidence="2 3">
    <name type="scientific">Streblomastix strix</name>
    <dbReference type="NCBI Taxonomy" id="222440"/>
    <lineage>
        <taxon>Eukaryota</taxon>
        <taxon>Metamonada</taxon>
        <taxon>Preaxostyla</taxon>
        <taxon>Oxymonadida</taxon>
        <taxon>Streblomastigidae</taxon>
        <taxon>Streblomastix</taxon>
    </lineage>
</organism>
<proteinExistence type="predicted"/>
<dbReference type="AlphaFoldDB" id="A0A5J4UTQ4"/>
<gene>
    <name evidence="2" type="ORF">EZS28_030991</name>
</gene>
<protein>
    <submittedName>
        <fullName evidence="2">Uncharacterized protein</fullName>
    </submittedName>
</protein>
<feature type="compositionally biased region" description="Basic and acidic residues" evidence="1">
    <location>
        <begin position="233"/>
        <end position="245"/>
    </location>
</feature>
<reference evidence="2 3" key="1">
    <citation type="submission" date="2019-03" db="EMBL/GenBank/DDBJ databases">
        <title>Single cell metagenomics reveals metabolic interactions within the superorganism composed of flagellate Streblomastix strix and complex community of Bacteroidetes bacteria on its surface.</title>
        <authorList>
            <person name="Treitli S.C."/>
            <person name="Kolisko M."/>
            <person name="Husnik F."/>
            <person name="Keeling P."/>
            <person name="Hampl V."/>
        </authorList>
    </citation>
    <scope>NUCLEOTIDE SEQUENCE [LARGE SCALE GENOMIC DNA]</scope>
    <source>
        <strain evidence="2">ST1C</strain>
    </source>
</reference>
<feature type="region of interest" description="Disordered" evidence="1">
    <location>
        <begin position="202"/>
        <end position="245"/>
    </location>
</feature>
<sequence>MSNISTNLRRMSKLIFQNDSVIDQYCHNNKILIQHPINNNNISSQSPQYGEVCGPDPFEKWREMAQVGPEGIQIQQGGEMMALGKAVLEGYYHVSLNKLDQTGERESEETRLEIRRREQMIHTPIHEDKAVISLNSDDNVTGDAQKRREVAIVPSSAKKALLTGGGLTILLGSESKAIVAEALKSSKLIAAQQTTNFQQIAEDKTQQQDNRSWQPGQKRGLNLAPTPLPKPPLENHAESDQQKNQ</sequence>